<dbReference type="PANTHER" id="PTHR30327:SF1">
    <property type="entry name" value="UPF0301 PROTEIN YQGE"/>
    <property type="match status" value="1"/>
</dbReference>
<evidence type="ECO:0000256" key="1">
    <source>
        <dbReference type="ARBA" id="ARBA00009600"/>
    </source>
</evidence>
<evidence type="ECO:0000313" key="4">
    <source>
        <dbReference type="Proteomes" id="UP001284601"/>
    </source>
</evidence>
<comment type="similarity">
    <text evidence="1 2">Belongs to the UPF0301 (AlgH) family.</text>
</comment>
<dbReference type="Pfam" id="PF02622">
    <property type="entry name" value="DUF179"/>
    <property type="match status" value="1"/>
</dbReference>
<dbReference type="PANTHER" id="PTHR30327">
    <property type="entry name" value="UNCHARACTERIZED PROTEIN YQGE"/>
    <property type="match status" value="1"/>
</dbReference>
<name>A0ABU4HI12_9ACTN</name>
<organism evidence="3 4">
    <name type="scientific">Conexibacter stalactiti</name>
    <dbReference type="NCBI Taxonomy" id="1940611"/>
    <lineage>
        <taxon>Bacteria</taxon>
        <taxon>Bacillati</taxon>
        <taxon>Actinomycetota</taxon>
        <taxon>Thermoleophilia</taxon>
        <taxon>Solirubrobacterales</taxon>
        <taxon>Conexibacteraceae</taxon>
        <taxon>Conexibacter</taxon>
    </lineage>
</organism>
<dbReference type="HAMAP" id="MF_00758">
    <property type="entry name" value="UPF0301"/>
    <property type="match status" value="1"/>
</dbReference>
<dbReference type="RefSeq" id="WP_318595201.1">
    <property type="nucleotide sequence ID" value="NZ_JAWSTH010000001.1"/>
</dbReference>
<dbReference type="Gene3D" id="3.40.1740.10">
    <property type="entry name" value="VC0467-like"/>
    <property type="match status" value="1"/>
</dbReference>
<sequence length="187" mass="20332">MRQNEGMESLKGKLLLASPSLQDPNFARTVVLVAEHNEDGAMGLVLNRPATTTVAESAPELEELVEAEEPIYIGGPVQPSAVIVLASFEQPEAAGLLVRDDVGFLSAEADFATSRDATRDMRVFAGHAGWGPGQLDEELEREDWIVEPPLPQELFSADPEELWVEVLTRKGGRFALVARMPLDPSVN</sequence>
<dbReference type="EMBL" id="JAWSTH010000001">
    <property type="protein sequence ID" value="MDW5592943.1"/>
    <property type="molecule type" value="Genomic_DNA"/>
</dbReference>
<dbReference type="InterPro" id="IPR003774">
    <property type="entry name" value="AlgH-like"/>
</dbReference>
<dbReference type="Proteomes" id="UP001284601">
    <property type="component" value="Unassembled WGS sequence"/>
</dbReference>
<comment type="caution">
    <text evidence="3">The sequence shown here is derived from an EMBL/GenBank/DDBJ whole genome shotgun (WGS) entry which is preliminary data.</text>
</comment>
<proteinExistence type="inferred from homology"/>
<reference evidence="4" key="1">
    <citation type="submission" date="2023-07" db="EMBL/GenBank/DDBJ databases">
        <title>Conexibacter stalactiti sp. nov., isolated from stalactites in a lava cave and emended description of the genus Conexibacter.</title>
        <authorList>
            <person name="Lee S.D."/>
        </authorList>
    </citation>
    <scope>NUCLEOTIDE SEQUENCE [LARGE SCALE GENOMIC DNA]</scope>
    <source>
        <strain evidence="4">KCTC 39840</strain>
    </source>
</reference>
<gene>
    <name evidence="3" type="ORF">R7226_01240</name>
</gene>
<accession>A0ABU4HI12</accession>
<evidence type="ECO:0000256" key="2">
    <source>
        <dbReference type="HAMAP-Rule" id="MF_00758"/>
    </source>
</evidence>
<dbReference type="SUPFAM" id="SSF143456">
    <property type="entry name" value="VC0467-like"/>
    <property type="match status" value="1"/>
</dbReference>
<protein>
    <recommendedName>
        <fullName evidence="2">UPF0301 protein R7226_01240</fullName>
    </recommendedName>
</protein>
<evidence type="ECO:0000313" key="3">
    <source>
        <dbReference type="EMBL" id="MDW5592943.1"/>
    </source>
</evidence>
<keyword evidence="4" id="KW-1185">Reference proteome</keyword>